<proteinExistence type="predicted"/>
<dbReference type="PANTHER" id="PTHR43252">
    <property type="entry name" value="TRANSCRIPTIONAL REGULATOR YQJI"/>
    <property type="match status" value="1"/>
</dbReference>
<sequence>MSTQIQIFILSRLMEENNYPYKIKKQLSEPIPLDQLVGLTESKLYYHFDSLVKQGLIEIVEVIKEEHRPDKQVFGITEKGKQELPKKIYKLFENADAITDMLVGLSNLDYVDRNKIIDILEKKLESFTARWEQVKTFDKVEFYPDKEKLLNFISGYYSTRTDHTIRWMEELINRLKNEEI</sequence>
<reference evidence="2 3" key="1">
    <citation type="submission" date="2019-01" db="EMBL/GenBank/DDBJ databases">
        <title>Bacillus sp. M5HDSG1-1, whole genome shotgun sequence.</title>
        <authorList>
            <person name="Tuo L."/>
        </authorList>
    </citation>
    <scope>NUCLEOTIDE SEQUENCE [LARGE SCALE GENOMIC DNA]</scope>
    <source>
        <strain evidence="2 3">M5HDSG1-1</strain>
    </source>
</reference>
<evidence type="ECO:0000259" key="1">
    <source>
        <dbReference type="Pfam" id="PF03551"/>
    </source>
</evidence>
<evidence type="ECO:0000313" key="2">
    <source>
        <dbReference type="EMBL" id="RVT59851.1"/>
    </source>
</evidence>
<protein>
    <submittedName>
        <fullName evidence="2">PadR family transcriptional regulator</fullName>
    </submittedName>
</protein>
<dbReference type="EMBL" id="RZTZ01000008">
    <property type="protein sequence ID" value="RVT59851.1"/>
    <property type="molecule type" value="Genomic_DNA"/>
</dbReference>
<dbReference type="Gene3D" id="1.10.10.10">
    <property type="entry name" value="Winged helix-like DNA-binding domain superfamily/Winged helix DNA-binding domain"/>
    <property type="match status" value="1"/>
</dbReference>
<dbReference type="SUPFAM" id="SSF46785">
    <property type="entry name" value="Winged helix' DNA-binding domain"/>
    <property type="match status" value="1"/>
</dbReference>
<dbReference type="RefSeq" id="WP_127739630.1">
    <property type="nucleotide sequence ID" value="NZ_RZTZ01000008.1"/>
</dbReference>
<evidence type="ECO:0000313" key="3">
    <source>
        <dbReference type="Proteomes" id="UP000288024"/>
    </source>
</evidence>
<dbReference type="Pfam" id="PF03551">
    <property type="entry name" value="PadR"/>
    <property type="match status" value="1"/>
</dbReference>
<feature type="domain" description="Transcription regulator PadR N-terminal" evidence="1">
    <location>
        <begin position="9"/>
        <end position="84"/>
    </location>
</feature>
<name>A0A437K7N4_9BACI</name>
<accession>A0A437K7N4</accession>
<dbReference type="InterPro" id="IPR036388">
    <property type="entry name" value="WH-like_DNA-bd_sf"/>
</dbReference>
<dbReference type="InterPro" id="IPR005149">
    <property type="entry name" value="Tscrpt_reg_PadR_N"/>
</dbReference>
<gene>
    <name evidence="2" type="ORF">EM808_18195</name>
</gene>
<keyword evidence="3" id="KW-1185">Reference proteome</keyword>
<comment type="caution">
    <text evidence="2">The sequence shown here is derived from an EMBL/GenBank/DDBJ whole genome shotgun (WGS) entry which is preliminary data.</text>
</comment>
<dbReference type="InterPro" id="IPR036390">
    <property type="entry name" value="WH_DNA-bd_sf"/>
</dbReference>
<organism evidence="2 3">
    <name type="scientific">Niallia taxi</name>
    <dbReference type="NCBI Taxonomy" id="2499688"/>
    <lineage>
        <taxon>Bacteria</taxon>
        <taxon>Bacillati</taxon>
        <taxon>Bacillota</taxon>
        <taxon>Bacilli</taxon>
        <taxon>Bacillales</taxon>
        <taxon>Bacillaceae</taxon>
        <taxon>Niallia</taxon>
    </lineage>
</organism>
<dbReference type="PANTHER" id="PTHR43252:SF7">
    <property type="entry name" value="TRANSCRIPTIONAL REGULATOR YQJI"/>
    <property type="match status" value="1"/>
</dbReference>
<dbReference type="AlphaFoldDB" id="A0A437K7N4"/>
<dbReference type="Proteomes" id="UP000288024">
    <property type="component" value="Unassembled WGS sequence"/>
</dbReference>